<dbReference type="AlphaFoldDB" id="A0AAE0GQN0"/>
<evidence type="ECO:0000313" key="3">
    <source>
        <dbReference type="Proteomes" id="UP001190700"/>
    </source>
</evidence>
<dbReference type="EMBL" id="LGRX02003377">
    <property type="protein sequence ID" value="KAK3282311.1"/>
    <property type="molecule type" value="Genomic_DNA"/>
</dbReference>
<protein>
    <recommendedName>
        <fullName evidence="4">VCBS repeat-containing protein</fullName>
    </recommendedName>
</protein>
<keyword evidence="1" id="KW-0732">Signal</keyword>
<accession>A0AAE0GQN0</accession>
<dbReference type="InterPro" id="IPR028994">
    <property type="entry name" value="Integrin_alpha_N"/>
</dbReference>
<proteinExistence type="predicted"/>
<evidence type="ECO:0000256" key="1">
    <source>
        <dbReference type="ARBA" id="ARBA00022729"/>
    </source>
</evidence>
<dbReference type="PANTHER" id="PTHR44103:SF1">
    <property type="entry name" value="PROPROTEIN CONVERTASE P"/>
    <property type="match status" value="1"/>
</dbReference>
<dbReference type="PANTHER" id="PTHR44103">
    <property type="entry name" value="PROPROTEIN CONVERTASE P"/>
    <property type="match status" value="1"/>
</dbReference>
<dbReference type="SUPFAM" id="SSF69318">
    <property type="entry name" value="Integrin alpha N-terminal domain"/>
    <property type="match status" value="1"/>
</dbReference>
<keyword evidence="3" id="KW-1185">Reference proteome</keyword>
<organism evidence="2 3">
    <name type="scientific">Cymbomonas tetramitiformis</name>
    <dbReference type="NCBI Taxonomy" id="36881"/>
    <lineage>
        <taxon>Eukaryota</taxon>
        <taxon>Viridiplantae</taxon>
        <taxon>Chlorophyta</taxon>
        <taxon>Pyramimonadophyceae</taxon>
        <taxon>Pyramimonadales</taxon>
        <taxon>Pyramimonadaceae</taxon>
        <taxon>Cymbomonas</taxon>
    </lineage>
</organism>
<evidence type="ECO:0000313" key="2">
    <source>
        <dbReference type="EMBL" id="KAK3282311.1"/>
    </source>
</evidence>
<dbReference type="Pfam" id="PF13517">
    <property type="entry name" value="FG-GAP_3"/>
    <property type="match status" value="1"/>
</dbReference>
<gene>
    <name evidence="2" type="ORF">CYMTET_9936</name>
</gene>
<dbReference type="Proteomes" id="UP001190700">
    <property type="component" value="Unassembled WGS sequence"/>
</dbReference>
<sequence>MRDYFAGAKQVEENPGLCGDVPDDVTVYINTSGTSLGQSCPGSPTRSPTTKSGFSIRVISTLADDASLVYAADVDGDGYIDVLSASTNDDKIAWSSAPWSMVQYPVYRADVDGDRDIDVLSASFEDATIAWYANDGSGGFGSQQVISTLADGARSVYAADVDGDGDMDVLSASRDDDKIACGVGLARVHLDPSIHCLDGSGKEVL</sequence>
<comment type="caution">
    <text evidence="2">The sequence shown here is derived from an EMBL/GenBank/DDBJ whole genome shotgun (WGS) entry which is preliminary data.</text>
</comment>
<evidence type="ECO:0008006" key="4">
    <source>
        <dbReference type="Google" id="ProtNLM"/>
    </source>
</evidence>
<reference evidence="2 3" key="1">
    <citation type="journal article" date="2015" name="Genome Biol. Evol.">
        <title>Comparative Genomics of a Bacterivorous Green Alga Reveals Evolutionary Causalities and Consequences of Phago-Mixotrophic Mode of Nutrition.</title>
        <authorList>
            <person name="Burns J.A."/>
            <person name="Paasch A."/>
            <person name="Narechania A."/>
            <person name="Kim E."/>
        </authorList>
    </citation>
    <scope>NUCLEOTIDE SEQUENCE [LARGE SCALE GENOMIC DNA]</scope>
    <source>
        <strain evidence="2 3">PLY_AMNH</strain>
    </source>
</reference>
<dbReference type="InterPro" id="IPR013517">
    <property type="entry name" value="FG-GAP"/>
</dbReference>
<name>A0AAE0GQN0_9CHLO</name>